<dbReference type="EMBL" id="PZQS01000002">
    <property type="protein sequence ID" value="PVD36902.1"/>
    <property type="molecule type" value="Genomic_DNA"/>
</dbReference>
<dbReference type="InterPro" id="IPR017853">
    <property type="entry name" value="GH"/>
</dbReference>
<dbReference type="GO" id="GO:0016020">
    <property type="term" value="C:membrane"/>
    <property type="evidence" value="ECO:0007669"/>
    <property type="project" value="InterPro"/>
</dbReference>
<proteinExistence type="inferred from homology"/>
<dbReference type="GO" id="GO:0016798">
    <property type="term" value="F:hydrolase activity, acting on glycosyl bonds"/>
    <property type="evidence" value="ECO:0007669"/>
    <property type="project" value="InterPro"/>
</dbReference>
<evidence type="ECO:0000313" key="3">
    <source>
        <dbReference type="Proteomes" id="UP000245119"/>
    </source>
</evidence>
<comment type="similarity">
    <text evidence="1">Belongs to the glycosyl hydrolase 79 family.</text>
</comment>
<dbReference type="PANTHER" id="PTHR46145:SF4">
    <property type="entry name" value="HEPARANASE"/>
    <property type="match status" value="1"/>
</dbReference>
<dbReference type="Gene3D" id="3.20.20.80">
    <property type="entry name" value="Glycosidases"/>
    <property type="match status" value="1"/>
</dbReference>
<dbReference type="SUPFAM" id="SSF51445">
    <property type="entry name" value="(Trans)glycosidases"/>
    <property type="match status" value="1"/>
</dbReference>
<evidence type="ECO:0000256" key="1">
    <source>
        <dbReference type="ARBA" id="ARBA00009800"/>
    </source>
</evidence>
<keyword evidence="3" id="KW-1185">Reference proteome</keyword>
<sequence>MLLATIADGRTFFVEKMNMKDTYDSVNVKKPFSTRHTGVSVLVSKVPASSVKMPLASEPWEGWTALDTIFNISADLQHPVSITGPKFVGITLDLSFMRREWKQFDITTSTSIFRVGGTAADFLIFNSTATDSDADAGGNTNRSDDEVLDYSVKVKNFTINGTDWTRLNELVNLAKWDLIFDFNEFLRQGDSWYPDNARELLKFSQEQGYRIPCFQLGNAKCLLFSCSSQHKCSSVGKGYANIEVIAVRVSTLSNSCIVGPDVTKVTKNSAANYLKEFLMSGGQNIVSAVTLHHYYFSDEDRRASIHDFVNASVLDSLKDELYKGTLIAHTYAPSLPVWLSETSSVTGNALPGVTDGFVAGFMWLDKLGLCALYGLQAVVRQTFYHGTYPLVADDYTPNPDYYLTLLFKQLVQGPVFKVTGASENVRVYMQCANRESYPAGSLVVYALNVQKKAAVLNLTQFAEKSLDVFLLTPGDEQGLKSKYVALNGKKLEMVDEELPPLLPQTHSGPVTMAPYSFAYIVIPDANVKSCY</sequence>
<dbReference type="PANTHER" id="PTHR46145">
    <property type="entry name" value="HEPARANASE"/>
    <property type="match status" value="1"/>
</dbReference>
<organism evidence="2 3">
    <name type="scientific">Pomacea canaliculata</name>
    <name type="common">Golden apple snail</name>
    <dbReference type="NCBI Taxonomy" id="400727"/>
    <lineage>
        <taxon>Eukaryota</taxon>
        <taxon>Metazoa</taxon>
        <taxon>Spiralia</taxon>
        <taxon>Lophotrochozoa</taxon>
        <taxon>Mollusca</taxon>
        <taxon>Gastropoda</taxon>
        <taxon>Caenogastropoda</taxon>
        <taxon>Architaenioglossa</taxon>
        <taxon>Ampullarioidea</taxon>
        <taxon>Ampullariidae</taxon>
        <taxon>Pomacea</taxon>
    </lineage>
</organism>
<gene>
    <name evidence="2" type="ORF">C0Q70_03893</name>
</gene>
<comment type="caution">
    <text evidence="2">The sequence shown here is derived from an EMBL/GenBank/DDBJ whole genome shotgun (WGS) entry which is preliminary data.</text>
</comment>
<reference evidence="2 3" key="1">
    <citation type="submission" date="2018-04" db="EMBL/GenBank/DDBJ databases">
        <title>The genome of golden apple snail Pomacea canaliculata provides insight into stress tolerance and invasive adaptation.</title>
        <authorList>
            <person name="Liu C."/>
            <person name="Liu B."/>
            <person name="Ren Y."/>
            <person name="Zhang Y."/>
            <person name="Wang H."/>
            <person name="Li S."/>
            <person name="Jiang F."/>
            <person name="Yin L."/>
            <person name="Zhang G."/>
            <person name="Qian W."/>
            <person name="Fan W."/>
        </authorList>
    </citation>
    <scope>NUCLEOTIDE SEQUENCE [LARGE SCALE GENOMIC DNA]</scope>
    <source>
        <strain evidence="2">SZHN2017</strain>
        <tissue evidence="2">Muscle</tissue>
    </source>
</reference>
<dbReference type="STRING" id="400727.A0A2T7PU01"/>
<dbReference type="Proteomes" id="UP000245119">
    <property type="component" value="Linkage Group LG2"/>
</dbReference>
<protein>
    <submittedName>
        <fullName evidence="2">Uncharacterized protein</fullName>
    </submittedName>
</protein>
<dbReference type="InterPro" id="IPR005199">
    <property type="entry name" value="Glyco_hydro_79"/>
</dbReference>
<dbReference type="GO" id="GO:0031012">
    <property type="term" value="C:extracellular matrix"/>
    <property type="evidence" value="ECO:0007669"/>
    <property type="project" value="TreeGrafter"/>
</dbReference>
<accession>A0A2T7PU01</accession>
<name>A0A2T7PU01_POMCA</name>
<dbReference type="OrthoDB" id="10066041at2759"/>
<dbReference type="GO" id="GO:0005615">
    <property type="term" value="C:extracellular space"/>
    <property type="evidence" value="ECO:0007669"/>
    <property type="project" value="TreeGrafter"/>
</dbReference>
<dbReference type="AlphaFoldDB" id="A0A2T7PU01"/>
<evidence type="ECO:0000313" key="2">
    <source>
        <dbReference type="EMBL" id="PVD36902.1"/>
    </source>
</evidence>
<dbReference type="Pfam" id="PF03662">
    <property type="entry name" value="Glyco_hydro_79n"/>
    <property type="match status" value="1"/>
</dbReference>